<evidence type="ECO:0000313" key="1">
    <source>
        <dbReference type="EMBL" id="MDN7527947.1"/>
    </source>
</evidence>
<gene>
    <name evidence="1" type="ORF">QZM70_33905</name>
</gene>
<reference evidence="1" key="1">
    <citation type="submission" date="2023-07" db="EMBL/GenBank/DDBJ databases">
        <title>A collection of bacterial strains from the Burkholderia cepacia Research Laboratory and Repository.</title>
        <authorList>
            <person name="Lipuma J."/>
            <person name="Spilker T."/>
            <person name="Caverly L."/>
        </authorList>
    </citation>
    <scope>NUCLEOTIDE SEQUENCE</scope>
    <source>
        <strain evidence="1">AU45194</strain>
    </source>
</reference>
<dbReference type="RefSeq" id="WP_226292368.1">
    <property type="nucleotide sequence ID" value="NZ_JAUJQA010000002.1"/>
</dbReference>
<keyword evidence="2" id="KW-1185">Reference proteome</keyword>
<dbReference type="EMBL" id="JAUJQL010000027">
    <property type="protein sequence ID" value="MDN7527947.1"/>
    <property type="molecule type" value="Genomic_DNA"/>
</dbReference>
<name>A0ABT8P2Z4_9BURK</name>
<comment type="caution">
    <text evidence="1">The sequence shown here is derived from an EMBL/GenBank/DDBJ whole genome shotgun (WGS) entry which is preliminary data.</text>
</comment>
<protein>
    <submittedName>
        <fullName evidence="1">Uncharacterized protein</fullName>
    </submittedName>
</protein>
<evidence type="ECO:0000313" key="2">
    <source>
        <dbReference type="Proteomes" id="UP001172217"/>
    </source>
</evidence>
<accession>A0ABT8P2Z4</accession>
<sequence length="52" mass="5551">MQRGSQPMRAPLSACSSAADDALFHRPRVIDVVDALPKYVDGRAGPTRDPAS</sequence>
<organism evidence="1 2">
    <name type="scientific">Burkholderia orbicola</name>
    <dbReference type="NCBI Taxonomy" id="2978683"/>
    <lineage>
        <taxon>Bacteria</taxon>
        <taxon>Pseudomonadati</taxon>
        <taxon>Pseudomonadota</taxon>
        <taxon>Betaproteobacteria</taxon>
        <taxon>Burkholderiales</taxon>
        <taxon>Burkholderiaceae</taxon>
        <taxon>Burkholderia</taxon>
        <taxon>Burkholderia cepacia complex</taxon>
    </lineage>
</organism>
<dbReference type="Proteomes" id="UP001172217">
    <property type="component" value="Unassembled WGS sequence"/>
</dbReference>
<proteinExistence type="predicted"/>